<proteinExistence type="predicted"/>
<organism evidence="1 2">
    <name type="scientific">Trichuris muris</name>
    <name type="common">Mouse whipworm</name>
    <dbReference type="NCBI Taxonomy" id="70415"/>
    <lineage>
        <taxon>Eukaryota</taxon>
        <taxon>Metazoa</taxon>
        <taxon>Ecdysozoa</taxon>
        <taxon>Nematoda</taxon>
        <taxon>Enoplea</taxon>
        <taxon>Dorylaimia</taxon>
        <taxon>Trichinellida</taxon>
        <taxon>Trichuridae</taxon>
        <taxon>Trichuris</taxon>
    </lineage>
</organism>
<dbReference type="WBParaSite" id="TMUE_1000002928.1">
    <property type="protein sequence ID" value="TMUE_1000002928.1"/>
    <property type="gene ID" value="WBGene00298546"/>
</dbReference>
<dbReference type="AlphaFoldDB" id="A0A5S6Q6X1"/>
<evidence type="ECO:0000313" key="2">
    <source>
        <dbReference type="WBParaSite" id="TMUE_1000002928.1"/>
    </source>
</evidence>
<reference evidence="2" key="1">
    <citation type="submission" date="2019-12" db="UniProtKB">
        <authorList>
            <consortium name="WormBaseParasite"/>
        </authorList>
    </citation>
    <scope>IDENTIFICATION</scope>
</reference>
<protein>
    <submittedName>
        <fullName evidence="2">Uncharacterized protein</fullName>
    </submittedName>
</protein>
<name>A0A5S6Q6X1_TRIMR</name>
<keyword evidence="1" id="KW-1185">Reference proteome</keyword>
<evidence type="ECO:0000313" key="1">
    <source>
        <dbReference type="Proteomes" id="UP000046395"/>
    </source>
</evidence>
<accession>A0A5S6Q6X1</accession>
<sequence length="242" mass="26392">MRKRTAHFPRDFSLTARAPNSAGRAACACRRQRDLHFFCDGHDESAKRPTVQLGDSSALRGRRSRFETCRPVNKGNSASKRSSTIDGDRLLRSGGCIGQKLGHPSIVGCAVKDDAASALEVPKRRRLPAKLLCSPQTGGYLLSQDYRLAGCTLFWPPLDCAWLRQARTNTTRAVGSRVRTVWLNGVQVHYANKTSCIALLACCLAGNLLEGTGGAASRLKECMTWWSFCAKPVFPKVGDIGP</sequence>
<dbReference type="Proteomes" id="UP000046395">
    <property type="component" value="Unassembled WGS sequence"/>
</dbReference>